<dbReference type="GO" id="GO:0050661">
    <property type="term" value="F:NADP binding"/>
    <property type="evidence" value="ECO:0007669"/>
    <property type="project" value="InterPro"/>
</dbReference>
<dbReference type="RefSeq" id="XP_064853653.1">
    <property type="nucleotide sequence ID" value="XM_064997581.1"/>
</dbReference>
<dbReference type="InterPro" id="IPR036291">
    <property type="entry name" value="NAD(P)-bd_dom_sf"/>
</dbReference>
<sequence>MGFKETRTIGLIGLGDMGLMYGRVLSEAGWNVVGCDREELFEETKHKLQYEKFKLVKNGFEVARVSDYVLYSVEAENIAKIVRLYGPATKVGAIVGGQTSCKVPEIEAFEEFVPADVDIISLHSMHGPKVDPTGQPLVVIPHRVSKDENKKFIEEVVSEFKSKVVELSAHEHDKITADTQAVTHAAFLSMGKAWGKIDTYPWTAARWIGGIENAKTNIALRIYSNKWHVYAGLAITNKFAHHQMLQYSKSTTELFTLMVQGQKDELRKRLMSARNYVFKDILDNPQHELLLDDDLLLQFSLANMPPNSENSNSHLSLLAIVDSWFQLQMVPYNHIICSTPLFRIFLGVTEYLFIKDGLLDAAIDCAIDDYRFRRDDLEFTLATRTWSSVVRYGDYKLYQKEFEETQSFFQPKFAEANRIGNEMIRTILQKVKERDTK</sequence>
<evidence type="ECO:0000259" key="3">
    <source>
        <dbReference type="PROSITE" id="PS51176"/>
    </source>
</evidence>
<comment type="catalytic activity">
    <reaction evidence="2">
        <text>prephenate + NADP(+) = 3-(4-hydroxyphenyl)pyruvate + CO2 + NADPH</text>
        <dbReference type="Rhea" id="RHEA:21640"/>
        <dbReference type="ChEBI" id="CHEBI:16526"/>
        <dbReference type="ChEBI" id="CHEBI:29934"/>
        <dbReference type="ChEBI" id="CHEBI:36242"/>
        <dbReference type="ChEBI" id="CHEBI:57783"/>
        <dbReference type="ChEBI" id="CHEBI:58349"/>
        <dbReference type="EC" id="1.3.1.13"/>
    </reaction>
</comment>
<protein>
    <recommendedName>
        <fullName evidence="2">Prephenate dehydrogenase [NADP(+)]</fullName>
        <shortName evidence="2">PRDH</shortName>
        <ecNumber evidence="2">1.3.1.13</ecNumber>
    </recommendedName>
</protein>
<gene>
    <name evidence="4" type="ORF">DASC09_039820</name>
</gene>
<accession>A0AAV5QPA4</accession>
<evidence type="ECO:0000313" key="5">
    <source>
        <dbReference type="Proteomes" id="UP001360560"/>
    </source>
</evidence>
<evidence type="ECO:0000256" key="2">
    <source>
        <dbReference type="PIRNR" id="PIRNR036510"/>
    </source>
</evidence>
<dbReference type="GO" id="GO:0004665">
    <property type="term" value="F:prephenate dehydrogenase (NADP+) activity"/>
    <property type="evidence" value="ECO:0007669"/>
    <property type="project" value="UniProtKB-UniRule"/>
</dbReference>
<keyword evidence="2" id="KW-0521">NADP</keyword>
<dbReference type="SUPFAM" id="SSF48179">
    <property type="entry name" value="6-phosphogluconate dehydrogenase C-terminal domain-like"/>
    <property type="match status" value="2"/>
</dbReference>
<dbReference type="PIRSF" id="PIRSF036510">
    <property type="entry name" value="PDH_fung"/>
    <property type="match status" value="1"/>
</dbReference>
<dbReference type="EC" id="1.3.1.13" evidence="2"/>
<dbReference type="GO" id="GO:0070403">
    <property type="term" value="F:NAD+ binding"/>
    <property type="evidence" value="ECO:0007669"/>
    <property type="project" value="TreeGrafter"/>
</dbReference>
<dbReference type="SUPFAM" id="SSF51735">
    <property type="entry name" value="NAD(P)-binding Rossmann-fold domains"/>
    <property type="match status" value="1"/>
</dbReference>
<keyword evidence="5" id="KW-1185">Reference proteome</keyword>
<keyword evidence="2" id="KW-0827">Tyrosine biosynthesis</keyword>
<dbReference type="Pfam" id="PF03446">
    <property type="entry name" value="NAD_binding_2"/>
    <property type="match status" value="1"/>
</dbReference>
<dbReference type="GeneID" id="90074632"/>
<dbReference type="InterPro" id="IPR008927">
    <property type="entry name" value="6-PGluconate_DH-like_C_sf"/>
</dbReference>
<dbReference type="EMBL" id="BTFZ01000011">
    <property type="protein sequence ID" value="GMM36657.1"/>
    <property type="molecule type" value="Genomic_DNA"/>
</dbReference>
<reference evidence="4 5" key="1">
    <citation type="journal article" date="2023" name="Elife">
        <title>Identification of key yeast species and microbe-microbe interactions impacting larval growth of Drosophila in the wild.</title>
        <authorList>
            <person name="Mure A."/>
            <person name="Sugiura Y."/>
            <person name="Maeda R."/>
            <person name="Honda K."/>
            <person name="Sakurai N."/>
            <person name="Takahashi Y."/>
            <person name="Watada M."/>
            <person name="Katoh T."/>
            <person name="Gotoh A."/>
            <person name="Gotoh Y."/>
            <person name="Taniguchi I."/>
            <person name="Nakamura K."/>
            <person name="Hayashi T."/>
            <person name="Katayama T."/>
            <person name="Uemura T."/>
            <person name="Hattori Y."/>
        </authorList>
    </citation>
    <scope>NUCLEOTIDE SEQUENCE [LARGE SCALE GENOMIC DNA]</scope>
    <source>
        <strain evidence="4 5">SC-9</strain>
    </source>
</reference>
<keyword evidence="2" id="KW-0028">Amino-acid biosynthesis</keyword>
<comment type="similarity">
    <text evidence="2">Belongs to the prephenate/arogenate dehydrogenase family.</text>
</comment>
<proteinExistence type="inferred from homology"/>
<comment type="pathway">
    <text evidence="2">Amino-acid biosynthesis; L-tyrosine biosynthesis; (4-hydroxyphenyl)pyruvate from prephenate (NADP(+) route): step 1/1.</text>
</comment>
<dbReference type="InterPro" id="IPR050812">
    <property type="entry name" value="Preph/Arog_dehydrog"/>
</dbReference>
<dbReference type="InterPro" id="IPR003099">
    <property type="entry name" value="Prephen_DH"/>
</dbReference>
<dbReference type="PANTHER" id="PTHR21363">
    <property type="entry name" value="PREPHENATE DEHYDROGENASE"/>
    <property type="match status" value="1"/>
</dbReference>
<dbReference type="Gene3D" id="1.10.3660.10">
    <property type="entry name" value="6-phosphogluconate dehydrogenase C-terminal like domain"/>
    <property type="match status" value="2"/>
</dbReference>
<name>A0AAV5QPA4_9ASCO</name>
<feature type="domain" description="Prephenate/arogenate dehydrogenase" evidence="3">
    <location>
        <begin position="7"/>
        <end position="288"/>
    </location>
</feature>
<dbReference type="GO" id="GO:0006571">
    <property type="term" value="P:tyrosine biosynthetic process"/>
    <property type="evidence" value="ECO:0007669"/>
    <property type="project" value="UniProtKB-UniRule"/>
</dbReference>
<evidence type="ECO:0000256" key="1">
    <source>
        <dbReference type="ARBA" id="ARBA00023002"/>
    </source>
</evidence>
<dbReference type="PANTHER" id="PTHR21363:SF0">
    <property type="entry name" value="PREPHENATE DEHYDROGENASE [NADP(+)]"/>
    <property type="match status" value="1"/>
</dbReference>
<dbReference type="Proteomes" id="UP001360560">
    <property type="component" value="Unassembled WGS sequence"/>
</dbReference>
<evidence type="ECO:0000313" key="4">
    <source>
        <dbReference type="EMBL" id="GMM36657.1"/>
    </source>
</evidence>
<keyword evidence="2" id="KW-0057">Aromatic amino acid biosynthesis</keyword>
<dbReference type="InterPro" id="IPR006115">
    <property type="entry name" value="6PGDH_NADP-bd"/>
</dbReference>
<dbReference type="GO" id="GO:0008977">
    <property type="term" value="F:prephenate dehydrogenase (NAD+) activity"/>
    <property type="evidence" value="ECO:0007669"/>
    <property type="project" value="InterPro"/>
</dbReference>
<dbReference type="InterPro" id="IPR012385">
    <property type="entry name" value="Prephenate_DH_fun"/>
</dbReference>
<dbReference type="Gene3D" id="3.40.50.720">
    <property type="entry name" value="NAD(P)-binding Rossmann-like Domain"/>
    <property type="match status" value="1"/>
</dbReference>
<dbReference type="AlphaFoldDB" id="A0AAV5QPA4"/>
<keyword evidence="1 2" id="KW-0560">Oxidoreductase</keyword>
<organism evidence="4 5">
    <name type="scientific">Saccharomycopsis crataegensis</name>
    <dbReference type="NCBI Taxonomy" id="43959"/>
    <lineage>
        <taxon>Eukaryota</taxon>
        <taxon>Fungi</taxon>
        <taxon>Dikarya</taxon>
        <taxon>Ascomycota</taxon>
        <taxon>Saccharomycotina</taxon>
        <taxon>Saccharomycetes</taxon>
        <taxon>Saccharomycopsidaceae</taxon>
        <taxon>Saccharomycopsis</taxon>
    </lineage>
</organism>
<comment type="caution">
    <text evidence="4">The sequence shown here is derived from an EMBL/GenBank/DDBJ whole genome shotgun (WGS) entry which is preliminary data.</text>
</comment>
<dbReference type="PROSITE" id="PS51176">
    <property type="entry name" value="PDH_ADH"/>
    <property type="match status" value="1"/>
</dbReference>